<keyword evidence="5" id="KW-1185">Reference proteome</keyword>
<dbReference type="InterPro" id="IPR005887">
    <property type="entry name" value="GH92_a_mannosidase_put"/>
</dbReference>
<dbReference type="PANTHER" id="PTHR12143">
    <property type="entry name" value="PEPTIDE N-GLYCANASE PNGASE -RELATED"/>
    <property type="match status" value="1"/>
</dbReference>
<dbReference type="Gene3D" id="1.20.1610.10">
    <property type="entry name" value="alpha-1,2-mannosidases domains"/>
    <property type="match status" value="1"/>
</dbReference>
<dbReference type="FunFam" id="1.20.1050.60:FF:000002">
    <property type="entry name" value="Glycosyl hydrolase family 92"/>
    <property type="match status" value="1"/>
</dbReference>
<protein>
    <submittedName>
        <fullName evidence="4">DNA, SC113</fullName>
    </submittedName>
</protein>
<reference evidence="4 5" key="1">
    <citation type="journal article" date="2005" name="Nature">
        <title>Genome sequencing and analysis of Aspergillus oryzae.</title>
        <authorList>
            <person name="Machida M."/>
            <person name="Asai K."/>
            <person name="Sano M."/>
            <person name="Tanaka T."/>
            <person name="Kumagai T."/>
            <person name="Terai G."/>
            <person name="Kusumoto K."/>
            <person name="Arima T."/>
            <person name="Akita O."/>
            <person name="Kashiwagi Y."/>
            <person name="Abe K."/>
            <person name="Gomi K."/>
            <person name="Horiuchi H."/>
            <person name="Kitamoto K."/>
            <person name="Kobayashi T."/>
            <person name="Takeuchi M."/>
            <person name="Denning D.W."/>
            <person name="Galagan J.E."/>
            <person name="Nierman W.C."/>
            <person name="Yu J."/>
            <person name="Archer D.B."/>
            <person name="Bennett J.W."/>
            <person name="Bhatnagar D."/>
            <person name="Cleveland T.E."/>
            <person name="Fedorova N.D."/>
            <person name="Gotoh O."/>
            <person name="Horikawa H."/>
            <person name="Hosoyama A."/>
            <person name="Ichinomiya M."/>
            <person name="Igarashi R."/>
            <person name="Iwashita K."/>
            <person name="Juvvadi P.R."/>
            <person name="Kato M."/>
            <person name="Kato Y."/>
            <person name="Kin T."/>
            <person name="Kokubun A."/>
            <person name="Maeda H."/>
            <person name="Maeyama N."/>
            <person name="Maruyama J."/>
            <person name="Nagasaki H."/>
            <person name="Nakajima T."/>
            <person name="Oda K."/>
            <person name="Okada K."/>
            <person name="Paulsen I."/>
            <person name="Sakamoto K."/>
            <person name="Sawano T."/>
            <person name="Takahashi M."/>
            <person name="Takase K."/>
            <person name="Terabayashi Y."/>
            <person name="Wortman J."/>
            <person name="Yamada O."/>
            <person name="Yamagata Y."/>
            <person name="Anazawa H."/>
            <person name="Hata Y."/>
            <person name="Koide Y."/>
            <person name="Komori T."/>
            <person name="Koyama Y."/>
            <person name="Minetoki T."/>
            <person name="Suharnan S."/>
            <person name="Tanaka A."/>
            <person name="Isono K."/>
            <person name="Kuhara S."/>
            <person name="Ogasawara N."/>
            <person name="Kikuchi H."/>
        </authorList>
    </citation>
    <scope>NUCLEOTIDE SEQUENCE [LARGE SCALE GENOMIC DNA]</scope>
    <source>
        <strain evidence="5">ATCC 42149 / RIB 40</strain>
    </source>
</reference>
<dbReference type="GO" id="GO:0030246">
    <property type="term" value="F:carbohydrate binding"/>
    <property type="evidence" value="ECO:0007669"/>
    <property type="project" value="InterPro"/>
</dbReference>
<dbReference type="Gene3D" id="3.30.2080.10">
    <property type="entry name" value="GH92 mannosidase domain"/>
    <property type="match status" value="1"/>
</dbReference>
<dbReference type="InterPro" id="IPR041371">
    <property type="entry name" value="GH92_N"/>
</dbReference>
<evidence type="ECO:0000259" key="2">
    <source>
        <dbReference type="Pfam" id="PF07971"/>
    </source>
</evidence>
<dbReference type="GO" id="GO:0005829">
    <property type="term" value="C:cytosol"/>
    <property type="evidence" value="ECO:0007669"/>
    <property type="project" value="TreeGrafter"/>
</dbReference>
<dbReference type="CAZy" id="GH92">
    <property type="family name" value="Glycoside Hydrolase Family 92"/>
</dbReference>
<organism evidence="4 5">
    <name type="scientific">Aspergillus oryzae (strain ATCC 42149 / RIB 40)</name>
    <name type="common">Yellow koji mold</name>
    <dbReference type="NCBI Taxonomy" id="510516"/>
    <lineage>
        <taxon>Eukaryota</taxon>
        <taxon>Fungi</taxon>
        <taxon>Dikarya</taxon>
        <taxon>Ascomycota</taxon>
        <taxon>Pezizomycotina</taxon>
        <taxon>Eurotiomycetes</taxon>
        <taxon>Eurotiomycetidae</taxon>
        <taxon>Eurotiales</taxon>
        <taxon>Aspergillaceae</taxon>
        <taxon>Aspergillus</taxon>
        <taxon>Aspergillus subgen. Circumdati</taxon>
    </lineage>
</organism>
<dbReference type="RefSeq" id="XP_023092408.1">
    <property type="nucleotide sequence ID" value="XM_023237591.1"/>
</dbReference>
<evidence type="ECO:0000313" key="5">
    <source>
        <dbReference type="Proteomes" id="UP000006564"/>
    </source>
</evidence>
<proteinExistence type="predicted"/>
<feature type="region of interest" description="Disordered" evidence="1">
    <location>
        <begin position="1"/>
        <end position="21"/>
    </location>
</feature>
<dbReference type="FunFam" id="3.30.2080.10:FF:000001">
    <property type="entry name" value="Alpha-1,2-mannosidase subfamily"/>
    <property type="match status" value="1"/>
</dbReference>
<dbReference type="Gene3D" id="1.20.1050.60">
    <property type="entry name" value="alpha-1,2-mannosidase"/>
    <property type="match status" value="1"/>
</dbReference>
<dbReference type="Proteomes" id="UP000006564">
    <property type="component" value="Chromosome 5"/>
</dbReference>
<feature type="domain" description="Glycosyl hydrolase family 92 N-terminal" evidence="3">
    <location>
        <begin position="67"/>
        <end position="309"/>
    </location>
</feature>
<feature type="domain" description="Glycosyl hydrolase family 92" evidence="2">
    <location>
        <begin position="315"/>
        <end position="793"/>
    </location>
</feature>
<dbReference type="FunFam" id="1.20.1610.10:FF:000002">
    <property type="entry name" value="Alpha-1,2-mannosidase family protein"/>
    <property type="match status" value="1"/>
</dbReference>
<dbReference type="AlphaFoldDB" id="Q2U6X3"/>
<dbReference type="PANTHER" id="PTHR12143:SF42">
    <property type="entry name" value="PUTATIVE SUBFAMILY (AFU_ORTHOLOGUE AFUA_6G13760)-RELATED"/>
    <property type="match status" value="1"/>
</dbReference>
<dbReference type="GO" id="GO:0005975">
    <property type="term" value="P:carbohydrate metabolic process"/>
    <property type="evidence" value="ECO:0007669"/>
    <property type="project" value="InterPro"/>
</dbReference>
<name>Q2U6X3_ASPOR</name>
<dbReference type="InterPro" id="IPR012939">
    <property type="entry name" value="Glyco_hydro_92"/>
</dbReference>
<dbReference type="Pfam" id="PF07971">
    <property type="entry name" value="Glyco_hydro_92"/>
    <property type="match status" value="1"/>
</dbReference>
<dbReference type="InterPro" id="IPR050883">
    <property type="entry name" value="PNGase"/>
</dbReference>
<dbReference type="HOGENOM" id="CLU_003690_4_1_1"/>
<feature type="compositionally biased region" description="Polar residues" evidence="1">
    <location>
        <begin position="8"/>
        <end position="18"/>
    </location>
</feature>
<evidence type="ECO:0000259" key="3">
    <source>
        <dbReference type="Pfam" id="PF17678"/>
    </source>
</evidence>
<dbReference type="KEGG" id="aor:AO090120000058"/>
<dbReference type="GeneID" id="5996084"/>
<dbReference type="InterPro" id="IPR014718">
    <property type="entry name" value="GH-type_carb-bd"/>
</dbReference>
<dbReference type="EMBL" id="BA000053">
    <property type="protein sequence ID" value="BAE62692.1"/>
    <property type="molecule type" value="Genomic_DNA"/>
</dbReference>
<evidence type="ECO:0000313" key="4">
    <source>
        <dbReference type="EMBL" id="BAE62692.1"/>
    </source>
</evidence>
<dbReference type="OMA" id="DFTGNTY"/>
<dbReference type="Gene3D" id="2.70.98.10">
    <property type="match status" value="1"/>
</dbReference>
<gene>
    <name evidence="4" type="ORF">AO090120000058</name>
</gene>
<dbReference type="EMBL" id="AP007166">
    <property type="protein sequence ID" value="BAE62692.1"/>
    <property type="molecule type" value="Genomic_DNA"/>
</dbReference>
<dbReference type="GO" id="GO:0000224">
    <property type="term" value="F:peptide-N4-(N-acetyl-beta-glucosaminyl)asparagine amidase activity"/>
    <property type="evidence" value="ECO:0007669"/>
    <property type="project" value="TreeGrafter"/>
</dbReference>
<dbReference type="InterPro" id="IPR008928">
    <property type="entry name" value="6-hairpin_glycosidase_sf"/>
</dbReference>
<dbReference type="Pfam" id="PF17678">
    <property type="entry name" value="Glyco_hydro_92N"/>
    <property type="match status" value="1"/>
</dbReference>
<dbReference type="SUPFAM" id="SSF48208">
    <property type="entry name" value="Six-hairpin glycosidases"/>
    <property type="match status" value="1"/>
</dbReference>
<dbReference type="GO" id="GO:0006516">
    <property type="term" value="P:glycoprotein catabolic process"/>
    <property type="evidence" value="ECO:0007669"/>
    <property type="project" value="TreeGrafter"/>
</dbReference>
<sequence>MHCRNNRSHSGCNTSASDSYPDRGGCGCHSLVSLLRLLKVSTLLCLSPVLAYGKGENGNSNFDVFDYIDPFIGTSDGGHSFPGATLPFGMVKAVADTDGANQGGFASDASFVTGFSHTHDSGTGGPGSMGNFPIFIHPACPDDNLTKCSWQESDRSVRWDRESTKAQPGFFSISLNNGVHAEMTVTNHSALYRFSFPEAAPDSLNPVVLVDMADLHHSRHNGTTSVDPHTGRFTGSATFEPSYGVGTYRVHFCADFHGPSIRDTGIWLDDEVRPGKNTVSLNASGSGGAFARFTPPQANGTMDVRVGISFISATQACSNAEKEQPNFDFEDTVARANAAWKEKMGVISLDTSGVSTELQTVFWSGIYRTMISPQDYTGENPLWKSDEPYYDSFYCIWDSFRGIHQLITLVDPLSQSRMVRSLVDIYRHEGYLPDCRMSFCKGLTQGGSNADVLIAEAYLKGIPDVDWDTAYRAVVKDAEVEPENFNVEGRGSLQSWKSLGYIPIHDSNTTAKGLRTRSISRTVEYAYDDFCIAQMAKSMGHDGDYKKYMKRATNWENVFKPNQTSSWRGSNFTGFLQPRNADGTWAYQDPMFCGPYLQPDACLMDENAKETYEGSSWLYTFYVPQDMAKLIRALGGRSKFIDRLSFFHDSGLLNMGNEQAFLPVFQFHYAGRPALSTERAHSYIPRLFNTSVGGLPGNDDSGAMGAFAVFSMLGLYPVHGQDVYLISAPFFKEASIRNRITGNVATIRNINFDPLYKSIYIQNVTRDGKPWTRNWIGHDFFIEGGTLEITLGDKESNWGTRIEDLPPSMSEYRW</sequence>
<dbReference type="GO" id="GO:0005634">
    <property type="term" value="C:nucleus"/>
    <property type="evidence" value="ECO:0007669"/>
    <property type="project" value="TreeGrafter"/>
</dbReference>
<dbReference type="NCBIfam" id="TIGR01180">
    <property type="entry name" value="aman2_put"/>
    <property type="match status" value="1"/>
</dbReference>
<evidence type="ECO:0000256" key="1">
    <source>
        <dbReference type="SAM" id="MobiDB-lite"/>
    </source>
</evidence>
<accession>Q2U6X3</accession>